<name>A0ABQ5YLH4_9BURK</name>
<comment type="caution">
    <text evidence="2">The sequence shown here is derived from an EMBL/GenBank/DDBJ whole genome shotgun (WGS) entry which is preliminary data.</text>
</comment>
<dbReference type="EMBL" id="BSOJ01000001">
    <property type="protein sequence ID" value="GLR24972.1"/>
    <property type="molecule type" value="Genomic_DNA"/>
</dbReference>
<reference evidence="3" key="1">
    <citation type="journal article" date="2019" name="Int. J. Syst. Evol. Microbiol.">
        <title>The Global Catalogue of Microorganisms (GCM) 10K type strain sequencing project: providing services to taxonomists for standard genome sequencing and annotation.</title>
        <authorList>
            <consortium name="The Broad Institute Genomics Platform"/>
            <consortium name="The Broad Institute Genome Sequencing Center for Infectious Disease"/>
            <person name="Wu L."/>
            <person name="Ma J."/>
        </authorList>
    </citation>
    <scope>NUCLEOTIDE SEQUENCE [LARGE SCALE GENOMIC DNA]</scope>
    <source>
        <strain evidence="3">NBRC 105857</strain>
    </source>
</reference>
<dbReference type="RefSeq" id="WP_284279254.1">
    <property type="nucleotide sequence ID" value="NZ_BSOJ01000001.1"/>
</dbReference>
<evidence type="ECO:0008006" key="4">
    <source>
        <dbReference type="Google" id="ProtNLM"/>
    </source>
</evidence>
<evidence type="ECO:0000313" key="2">
    <source>
        <dbReference type="EMBL" id="GLR24972.1"/>
    </source>
</evidence>
<organism evidence="2 3">
    <name type="scientific">Limnobacter litoralis</name>
    <dbReference type="NCBI Taxonomy" id="481366"/>
    <lineage>
        <taxon>Bacteria</taxon>
        <taxon>Pseudomonadati</taxon>
        <taxon>Pseudomonadota</taxon>
        <taxon>Betaproteobacteria</taxon>
        <taxon>Burkholderiales</taxon>
        <taxon>Burkholderiaceae</taxon>
        <taxon>Limnobacter</taxon>
    </lineage>
</organism>
<sequence>MPNMIRQGDSTSHGGTVLEGFSAYLIDGRAAAGLGHMVACPQCKGTFPIAQGNPAHTYNNTPLAYHGMVTACGATLLSSQGFMTHTSPTGSMAKMAESQYPHYPLKQHPESREVQFVVRHHVTKEPLANVPYKIRFGDGRVEHGTTDSKGLTAKYPAERARDAELELPGKASV</sequence>
<evidence type="ECO:0000313" key="3">
    <source>
        <dbReference type="Proteomes" id="UP001156664"/>
    </source>
</evidence>
<dbReference type="Gene3D" id="2.60.200.60">
    <property type="match status" value="1"/>
</dbReference>
<dbReference type="Pfam" id="PF05488">
    <property type="entry name" value="PAAR_motif"/>
    <property type="match status" value="1"/>
</dbReference>
<evidence type="ECO:0000256" key="1">
    <source>
        <dbReference type="SAM" id="MobiDB-lite"/>
    </source>
</evidence>
<protein>
    <recommendedName>
        <fullName evidence="4">PAAR domain-containing protein</fullName>
    </recommendedName>
</protein>
<dbReference type="Proteomes" id="UP001156664">
    <property type="component" value="Unassembled WGS sequence"/>
</dbReference>
<dbReference type="CDD" id="cd14744">
    <property type="entry name" value="PAAR_CT_2"/>
    <property type="match status" value="1"/>
</dbReference>
<dbReference type="InterPro" id="IPR008727">
    <property type="entry name" value="PAAR_motif"/>
</dbReference>
<accession>A0ABQ5YLH4</accession>
<proteinExistence type="predicted"/>
<gene>
    <name evidence="2" type="ORF">GCM10007875_00590</name>
</gene>
<keyword evidence="3" id="KW-1185">Reference proteome</keyword>
<feature type="region of interest" description="Disordered" evidence="1">
    <location>
        <begin position="138"/>
        <end position="173"/>
    </location>
</feature>